<protein>
    <submittedName>
        <fullName evidence="1">TIGR02556 family CRISPR-associated protein</fullName>
    </submittedName>
</protein>
<sequence>MLEAIENLGGLAIEENPNDFLSAITLDLPKEKNGKKQHLIRIYFDTRSDTISVAPKQIDDGTKDEYLWVGNADGAMSPQWYFTTTNVEYLLSQTIPNYIDILDDPVSRKKFEVIRDKFYYDLGGQQGSRKRYRYVFNVEKYGLATEGWIKDTYMDEDKGQDAKKMVSEVKKVFMDWVKKETNLTDKEIALFTLIVDGKPLVKDDEYQRLVIRKKVEDVFEGAEDGVCSICSEEKKVTDNTTKFKLKYYMTDKKGFSSNVSGRFIKNFPICQECYTKVLVGEAYTMNRMGTRIAGLDLYVIPDILFKPDVDIFNIDEWSSYIKNSFNTVVSKKGLEDFERSLKGYIDYENFKNNYILNLLFYERNQAEFKVLKLIKDVPPSRIDLIKKRFGEVETVMNGIMGEDMAWHIDLDRIYHLIPLKSTQRDIEYRKLLELYDEIFSDKMVSYQFLVGQAVEMSQVYYFNEFGQYNVSLRGDMEWDTAFSYVILQENILMDGLRRLGILEIGGRAMDYSTLNVDEKTKEFLQEMKYDEPKTAMFLFGNLIAEIASAQRRDGKKNKPILNKLNYQGMSWSKIQRLTGEVFEKLRQYDVLKYNEQKWAECIRLFDMTRSLYDGKWPLNDRENIYYILSGYGFATVSAIKRGGNNQNDTEEVTENEQQ</sequence>
<comment type="caution">
    <text evidence="1">The sequence shown here is derived from an EMBL/GenBank/DDBJ whole genome shotgun (WGS) entry which is preliminary data.</text>
</comment>
<accession>A0A5D8QE82</accession>
<dbReference type="EMBL" id="VTPS01000004">
    <property type="protein sequence ID" value="TZE82821.1"/>
    <property type="molecule type" value="Genomic_DNA"/>
</dbReference>
<dbReference type="Proteomes" id="UP000322976">
    <property type="component" value="Unassembled WGS sequence"/>
</dbReference>
<evidence type="ECO:0000313" key="2">
    <source>
        <dbReference type="Proteomes" id="UP000322976"/>
    </source>
</evidence>
<proteinExistence type="predicted"/>
<dbReference type="AlphaFoldDB" id="A0A5D8QE82"/>
<dbReference type="NCBIfam" id="TIGR02556">
    <property type="entry name" value="cas_TM1802"/>
    <property type="match status" value="1"/>
</dbReference>
<dbReference type="RefSeq" id="WP_149544735.1">
    <property type="nucleotide sequence ID" value="NZ_VTPS01000004.1"/>
</dbReference>
<dbReference type="InterPro" id="IPR013420">
    <property type="entry name" value="CRISPR-assoc_prot_Cas8b/Csh1_C"/>
</dbReference>
<reference evidence="1 2" key="1">
    <citation type="submission" date="2019-08" db="EMBL/GenBank/DDBJ databases">
        <title>Calorimonas adulescens gen. nov., sp. nov., an anaerobic thermophilic bacterium from Sakhalin hot spring.</title>
        <authorList>
            <person name="Khomyakova M.A."/>
            <person name="Merkel A.Y."/>
            <person name="Novikov A."/>
            <person name="Bonch-Osmolovskaya E.A."/>
            <person name="Slobodkin A.I."/>
        </authorList>
    </citation>
    <scope>NUCLEOTIDE SEQUENCE [LARGE SCALE GENOMIC DNA]</scope>
    <source>
        <strain evidence="1 2">A05MB</strain>
    </source>
</reference>
<organism evidence="1 2">
    <name type="scientific">Calorimonas adulescens</name>
    <dbReference type="NCBI Taxonomy" id="2606906"/>
    <lineage>
        <taxon>Bacteria</taxon>
        <taxon>Bacillati</taxon>
        <taxon>Bacillota</taxon>
        <taxon>Clostridia</taxon>
        <taxon>Thermoanaerobacterales</taxon>
        <taxon>Thermoanaerobacteraceae</taxon>
        <taxon>Calorimonas</taxon>
    </lineage>
</organism>
<evidence type="ECO:0000313" key="1">
    <source>
        <dbReference type="EMBL" id="TZE82821.1"/>
    </source>
</evidence>
<dbReference type="Pfam" id="PF09484">
    <property type="entry name" value="Cas_TM1802"/>
    <property type="match status" value="1"/>
</dbReference>
<dbReference type="NCBIfam" id="TIGR02591">
    <property type="entry name" value="cas_Csh1"/>
    <property type="match status" value="1"/>
</dbReference>
<name>A0A5D8QE82_9THEO</name>
<gene>
    <name evidence="1" type="ORF">FWJ32_04275</name>
</gene>
<dbReference type="InterPro" id="IPR013389">
    <property type="entry name" value="CRISPR-assoc_prot_Cas8b"/>
</dbReference>
<keyword evidence="2" id="KW-1185">Reference proteome</keyword>